<evidence type="ECO:0000256" key="2">
    <source>
        <dbReference type="ARBA" id="ARBA00022448"/>
    </source>
</evidence>
<evidence type="ECO:0000256" key="9">
    <source>
        <dbReference type="SAM" id="Phobius"/>
    </source>
</evidence>
<feature type="transmembrane region" description="Helical" evidence="9">
    <location>
        <begin position="62"/>
        <end position="79"/>
    </location>
</feature>
<feature type="transmembrane region" description="Helical" evidence="9">
    <location>
        <begin position="308"/>
        <end position="333"/>
    </location>
</feature>
<evidence type="ECO:0000256" key="3">
    <source>
        <dbReference type="ARBA" id="ARBA00022449"/>
    </source>
</evidence>
<evidence type="ECO:0000256" key="4">
    <source>
        <dbReference type="ARBA" id="ARBA00022475"/>
    </source>
</evidence>
<dbReference type="InterPro" id="IPR038770">
    <property type="entry name" value="Na+/solute_symporter_sf"/>
</dbReference>
<feature type="transmembrane region" description="Helical" evidence="9">
    <location>
        <begin position="375"/>
        <end position="399"/>
    </location>
</feature>
<feature type="transmembrane region" description="Helical" evidence="9">
    <location>
        <begin position="91"/>
        <end position="116"/>
    </location>
</feature>
<evidence type="ECO:0000256" key="7">
    <source>
        <dbReference type="ARBA" id="ARBA00023065"/>
    </source>
</evidence>
<feature type="transmembrane region" description="Helical" evidence="9">
    <location>
        <begin position="222"/>
        <end position="241"/>
    </location>
</feature>
<reference evidence="11 12" key="1">
    <citation type="submission" date="2023-07" db="EMBL/GenBank/DDBJ databases">
        <title>Paenibacillus sp. JX-17 nov. isolated from soil.</title>
        <authorList>
            <person name="Wan Y."/>
            <person name="Liu B."/>
        </authorList>
    </citation>
    <scope>NUCLEOTIDE SEQUENCE [LARGE SCALE GENOMIC DNA]</scope>
    <source>
        <strain evidence="11 12">JX-17</strain>
    </source>
</reference>
<evidence type="ECO:0000256" key="6">
    <source>
        <dbReference type="ARBA" id="ARBA00022989"/>
    </source>
</evidence>
<dbReference type="RefSeq" id="WP_305024238.1">
    <property type="nucleotide sequence ID" value="NZ_JAUQTB010000005.1"/>
</dbReference>
<gene>
    <name evidence="11" type="ORF">Q5741_11490</name>
</gene>
<evidence type="ECO:0000256" key="5">
    <source>
        <dbReference type="ARBA" id="ARBA00022692"/>
    </source>
</evidence>
<dbReference type="PANTHER" id="PTHR32507">
    <property type="entry name" value="NA(+)/H(+) ANTIPORTER 1"/>
    <property type="match status" value="1"/>
</dbReference>
<feature type="transmembrane region" description="Helical" evidence="9">
    <location>
        <begin position="280"/>
        <end position="302"/>
    </location>
</feature>
<feature type="domain" description="Cation/H+ exchanger transmembrane" evidence="10">
    <location>
        <begin position="25"/>
        <end position="399"/>
    </location>
</feature>
<feature type="transmembrane region" description="Helical" evidence="9">
    <location>
        <begin position="193"/>
        <end position="215"/>
    </location>
</feature>
<keyword evidence="6 9" id="KW-1133">Transmembrane helix</keyword>
<keyword evidence="2" id="KW-0813">Transport</keyword>
<feature type="transmembrane region" description="Helical" evidence="9">
    <location>
        <begin position="247"/>
        <end position="268"/>
    </location>
</feature>
<dbReference type="PANTHER" id="PTHR32507:SF0">
    <property type="entry name" value="NA(+)_H(+) ANTIPORTER 2-RELATED"/>
    <property type="match status" value="1"/>
</dbReference>
<comment type="caution">
    <text evidence="11">The sequence shown here is derived from an EMBL/GenBank/DDBJ whole genome shotgun (WGS) entry which is preliminary data.</text>
</comment>
<evidence type="ECO:0000313" key="12">
    <source>
        <dbReference type="Proteomes" id="UP001240171"/>
    </source>
</evidence>
<feature type="transmembrane region" description="Helical" evidence="9">
    <location>
        <begin position="38"/>
        <end position="56"/>
    </location>
</feature>
<comment type="subcellular location">
    <subcellularLocation>
        <location evidence="1">Cell membrane</location>
        <topology evidence="1">Multi-pass membrane protein</topology>
    </subcellularLocation>
</comment>
<dbReference type="EMBL" id="JAUQTB010000005">
    <property type="protein sequence ID" value="MDO7907039.1"/>
    <property type="molecule type" value="Genomic_DNA"/>
</dbReference>
<name>A0ABT9CCP5_9BACL</name>
<evidence type="ECO:0000259" key="10">
    <source>
        <dbReference type="Pfam" id="PF00999"/>
    </source>
</evidence>
<keyword evidence="3" id="KW-0050">Antiport</keyword>
<dbReference type="Gene3D" id="1.20.1530.20">
    <property type="match status" value="1"/>
</dbReference>
<evidence type="ECO:0000256" key="1">
    <source>
        <dbReference type="ARBA" id="ARBA00004651"/>
    </source>
</evidence>
<evidence type="ECO:0000256" key="8">
    <source>
        <dbReference type="ARBA" id="ARBA00023136"/>
    </source>
</evidence>
<keyword evidence="4" id="KW-1003">Cell membrane</keyword>
<dbReference type="Pfam" id="PF00999">
    <property type="entry name" value="Na_H_Exchanger"/>
    <property type="match status" value="1"/>
</dbReference>
<keyword evidence="12" id="KW-1185">Reference proteome</keyword>
<protein>
    <submittedName>
        <fullName evidence="11">Cation:proton antiporter</fullName>
    </submittedName>
</protein>
<keyword evidence="7" id="KW-0406">Ion transport</keyword>
<evidence type="ECO:0000313" key="11">
    <source>
        <dbReference type="EMBL" id="MDO7907039.1"/>
    </source>
</evidence>
<sequence>MESSATEMIHHVLLLLLFILAVGMFAGRFAALLKLPDVVLFIAAGMLIGPGLGLIHEPGSSVINQFILTAGSVLILFDGGRNLRLEGLRKVWLTVSMLSVPGVLVTVGIVGTGVHYLFGIDWMFALLVAAVIASTDPASIIPVFRQVSIRERVRITVESESAFNDATGSIVTFALLAAVEGGRLHVQTMTWDFLRTAIGGIVIGFILAAGVNYLVAHLRIGILQEYTTIAMIVVALSSYLAGDLLHVSGYMAAFAAGLIWGNAHIFGLSMEAKMNEMGMVADNLTLMMRMLIFILLGSQVNFQALGHYFWPSLGVVLILMLAARPLTVLVSALPDRQSRWSWQELLFMMWVRETGVIPAALSGIIIATGVAHGEIIASVTFMAIMLTILLQASTTAWAARRLGLEINGENSRNPA</sequence>
<feature type="transmembrane region" description="Helical" evidence="9">
    <location>
        <begin position="122"/>
        <end position="141"/>
    </location>
</feature>
<organism evidence="11 12">
    <name type="scientific">Paenibacillus lacisoli</name>
    <dbReference type="NCBI Taxonomy" id="3064525"/>
    <lineage>
        <taxon>Bacteria</taxon>
        <taxon>Bacillati</taxon>
        <taxon>Bacillota</taxon>
        <taxon>Bacilli</taxon>
        <taxon>Bacillales</taxon>
        <taxon>Paenibacillaceae</taxon>
        <taxon>Paenibacillus</taxon>
    </lineage>
</organism>
<feature type="transmembrane region" description="Helical" evidence="9">
    <location>
        <begin position="12"/>
        <end position="31"/>
    </location>
</feature>
<feature type="transmembrane region" description="Helical" evidence="9">
    <location>
        <begin position="345"/>
        <end position="369"/>
    </location>
</feature>
<proteinExistence type="predicted"/>
<keyword evidence="5 9" id="KW-0812">Transmembrane</keyword>
<keyword evidence="8 9" id="KW-0472">Membrane</keyword>
<accession>A0ABT9CCP5</accession>
<dbReference type="InterPro" id="IPR006153">
    <property type="entry name" value="Cation/H_exchanger_TM"/>
</dbReference>
<dbReference type="Proteomes" id="UP001240171">
    <property type="component" value="Unassembled WGS sequence"/>
</dbReference>